<dbReference type="HOGENOM" id="CLU_2965810_0_0_1"/>
<reference evidence="1 2" key="1">
    <citation type="journal article" date="2006" name="Nature">
        <title>Global trends of whole-genome duplications revealed by the ciliate Paramecium tetraurelia.</title>
        <authorList>
            <consortium name="Genoscope"/>
            <person name="Aury J.-M."/>
            <person name="Jaillon O."/>
            <person name="Duret L."/>
            <person name="Noel B."/>
            <person name="Jubin C."/>
            <person name="Porcel B.M."/>
            <person name="Segurens B."/>
            <person name="Daubin V."/>
            <person name="Anthouard V."/>
            <person name="Aiach N."/>
            <person name="Arnaiz O."/>
            <person name="Billaut A."/>
            <person name="Beisson J."/>
            <person name="Blanc I."/>
            <person name="Bouhouche K."/>
            <person name="Camara F."/>
            <person name="Duharcourt S."/>
            <person name="Guigo R."/>
            <person name="Gogendeau D."/>
            <person name="Katinka M."/>
            <person name="Keller A.-M."/>
            <person name="Kissmehl R."/>
            <person name="Klotz C."/>
            <person name="Koll F."/>
            <person name="Le Moue A."/>
            <person name="Lepere C."/>
            <person name="Malinsky S."/>
            <person name="Nowacki M."/>
            <person name="Nowak J.K."/>
            <person name="Plattner H."/>
            <person name="Poulain J."/>
            <person name="Ruiz F."/>
            <person name="Serrano V."/>
            <person name="Zagulski M."/>
            <person name="Dessen P."/>
            <person name="Betermier M."/>
            <person name="Weissenbach J."/>
            <person name="Scarpelli C."/>
            <person name="Schachter V."/>
            <person name="Sperling L."/>
            <person name="Meyer E."/>
            <person name="Cohen J."/>
            <person name="Wincker P."/>
        </authorList>
    </citation>
    <scope>NUCLEOTIDE SEQUENCE [LARGE SCALE GENOMIC DNA]</scope>
    <source>
        <strain evidence="1 2">Stock d4-2</strain>
    </source>
</reference>
<dbReference type="AlphaFoldDB" id="A0DM41"/>
<evidence type="ECO:0000313" key="1">
    <source>
        <dbReference type="EMBL" id="CAK84108.1"/>
    </source>
</evidence>
<name>A0DM41_PARTE</name>
<dbReference type="RefSeq" id="XP_001451505.1">
    <property type="nucleotide sequence ID" value="XM_001451468.1"/>
</dbReference>
<organism evidence="1 2">
    <name type="scientific">Paramecium tetraurelia</name>
    <dbReference type="NCBI Taxonomy" id="5888"/>
    <lineage>
        <taxon>Eukaryota</taxon>
        <taxon>Sar</taxon>
        <taxon>Alveolata</taxon>
        <taxon>Ciliophora</taxon>
        <taxon>Intramacronucleata</taxon>
        <taxon>Oligohymenophorea</taxon>
        <taxon>Peniculida</taxon>
        <taxon>Parameciidae</taxon>
        <taxon>Paramecium</taxon>
    </lineage>
</organism>
<dbReference type="Proteomes" id="UP000000600">
    <property type="component" value="Unassembled WGS sequence"/>
</dbReference>
<dbReference type="KEGG" id="ptm:GSPATT00018326001"/>
<protein>
    <submittedName>
        <fullName evidence="1">Uncharacterized protein</fullName>
    </submittedName>
</protein>
<gene>
    <name evidence="1" type="ORF">GSPATT00018326001</name>
</gene>
<proteinExistence type="predicted"/>
<keyword evidence="2" id="KW-1185">Reference proteome</keyword>
<accession>A0DM41</accession>
<dbReference type="InParanoid" id="A0DM41"/>
<dbReference type="GeneID" id="5037290"/>
<dbReference type="EMBL" id="CT868496">
    <property type="protein sequence ID" value="CAK84108.1"/>
    <property type="molecule type" value="Genomic_DNA"/>
</dbReference>
<sequence length="59" mass="7171">MLSKSIILQYFMQSFCYNETGFNIKFQQRNDLQRCANDKSKTNFVYFLVHYDGQKKKFD</sequence>
<evidence type="ECO:0000313" key="2">
    <source>
        <dbReference type="Proteomes" id="UP000000600"/>
    </source>
</evidence>